<proteinExistence type="predicted"/>
<protein>
    <submittedName>
        <fullName evidence="2">Uncharacterized protein</fullName>
    </submittedName>
</protein>
<keyword evidence="1" id="KW-1133">Transmembrane helix</keyword>
<feature type="transmembrane region" description="Helical" evidence="1">
    <location>
        <begin position="96"/>
        <end position="121"/>
    </location>
</feature>
<accession>A0ABP1RCI6</accession>
<feature type="transmembrane region" description="Helical" evidence="1">
    <location>
        <begin position="36"/>
        <end position="57"/>
    </location>
</feature>
<feature type="transmembrane region" description="Helical" evidence="1">
    <location>
        <begin position="168"/>
        <end position="185"/>
    </location>
</feature>
<evidence type="ECO:0000256" key="1">
    <source>
        <dbReference type="SAM" id="Phobius"/>
    </source>
</evidence>
<keyword evidence="3" id="KW-1185">Reference proteome</keyword>
<dbReference type="EMBL" id="CAXLJM020000068">
    <property type="protein sequence ID" value="CAL8124512.1"/>
    <property type="molecule type" value="Genomic_DNA"/>
</dbReference>
<dbReference type="Proteomes" id="UP001642540">
    <property type="component" value="Unassembled WGS sequence"/>
</dbReference>
<comment type="caution">
    <text evidence="2">The sequence shown here is derived from an EMBL/GenBank/DDBJ whole genome shotgun (WGS) entry which is preliminary data.</text>
</comment>
<keyword evidence="1" id="KW-0812">Transmembrane</keyword>
<organism evidence="2 3">
    <name type="scientific">Orchesella dallaii</name>
    <dbReference type="NCBI Taxonomy" id="48710"/>
    <lineage>
        <taxon>Eukaryota</taxon>
        <taxon>Metazoa</taxon>
        <taxon>Ecdysozoa</taxon>
        <taxon>Arthropoda</taxon>
        <taxon>Hexapoda</taxon>
        <taxon>Collembola</taxon>
        <taxon>Entomobryomorpha</taxon>
        <taxon>Entomobryoidea</taxon>
        <taxon>Orchesellidae</taxon>
        <taxon>Orchesellinae</taxon>
        <taxon>Orchesella</taxon>
    </lineage>
</organism>
<sequence>MNFANLVLGRIHDKSAYEHIKMAKDLKSMRKEKKRLSWHMYIGILLLVTNPGVHTLITSGSPCAPHFISSCFFECRAVEENVAPLSDKVPFLVFEFYSISLFLFMGWFNWSCIILGLAIVASELRAMRKNDKLFLNGKSAMLNFRELHIIVITLNASFRPFLMCFSTILYSLVAQLIFGSIRLLPVHPRSNLMFPLCALRCGFEATTPLAMAGDVSKESQKVLEIWRVKADSVIKKSFGKGRKPLVMIQRSCRRILCSAGSLYTFEHSVVLCSFNNCIQLCLNLLVTFGKNVK</sequence>
<reference evidence="2 3" key="1">
    <citation type="submission" date="2024-08" db="EMBL/GenBank/DDBJ databases">
        <authorList>
            <person name="Cucini C."/>
            <person name="Frati F."/>
        </authorList>
    </citation>
    <scope>NUCLEOTIDE SEQUENCE [LARGE SCALE GENOMIC DNA]</scope>
</reference>
<keyword evidence="1" id="KW-0472">Membrane</keyword>
<evidence type="ECO:0000313" key="3">
    <source>
        <dbReference type="Proteomes" id="UP001642540"/>
    </source>
</evidence>
<evidence type="ECO:0000313" key="2">
    <source>
        <dbReference type="EMBL" id="CAL8124512.1"/>
    </source>
</evidence>
<name>A0ABP1RCI6_9HEXA</name>
<gene>
    <name evidence="2" type="ORF">ODALV1_LOCUS20640</name>
</gene>